<evidence type="ECO:0000313" key="3">
    <source>
        <dbReference type="Proteomes" id="UP001377567"/>
    </source>
</evidence>
<evidence type="ECO:0000313" key="2">
    <source>
        <dbReference type="EMBL" id="GMM55459.1"/>
    </source>
</evidence>
<dbReference type="Pfam" id="PF10434">
    <property type="entry name" value="MAM1"/>
    <property type="match status" value="1"/>
</dbReference>
<evidence type="ECO:0000256" key="1">
    <source>
        <dbReference type="SAM" id="MobiDB-lite"/>
    </source>
</evidence>
<dbReference type="InterPro" id="IPR018847">
    <property type="entry name" value="Monopolin_cplx_su_Mam1"/>
</dbReference>
<feature type="region of interest" description="Disordered" evidence="1">
    <location>
        <begin position="1"/>
        <end position="52"/>
    </location>
</feature>
<dbReference type="Proteomes" id="UP001377567">
    <property type="component" value="Unassembled WGS sequence"/>
</dbReference>
<sequence length="288" mass="33513">MAPERCPVKRKALSNKDVNQVSERKKRNIDIKPSKQIVKPRKHSKDISELDISGNSDELEARKLQSLQDETSISTQDIDNSRPLTKANLKILQGQLFRFEGMVSNCEHRICSNKNMNQVTISRNWFLFELELTRDGVHNFRNSCYHNKVYKKIDSAWKVKNCLEKKNRKHVVPFQIEHIHYTPIEDIMGLIQEGDNSKENSIDIDIYSIVEGHPEGNIRRKRVLPHSLLFKRNRTETFEDTPVLIEDLYGNKEEDMLSTSNEVSIYVGEAFSSRAAHLTGLRSYFKRR</sequence>
<keyword evidence="3" id="KW-1185">Reference proteome</keyword>
<gene>
    <name evidence="2" type="ORF">DAKH74_020750</name>
</gene>
<protein>
    <submittedName>
        <fullName evidence="2">Mam1 protein</fullName>
    </submittedName>
</protein>
<dbReference type="EMBL" id="BTGD01000005">
    <property type="protein sequence ID" value="GMM55459.1"/>
    <property type="molecule type" value="Genomic_DNA"/>
</dbReference>
<organism evidence="2 3">
    <name type="scientific">Maudiozyma humilis</name>
    <name type="common">Sour dough yeast</name>
    <name type="synonym">Kazachstania humilis</name>
    <dbReference type="NCBI Taxonomy" id="51915"/>
    <lineage>
        <taxon>Eukaryota</taxon>
        <taxon>Fungi</taxon>
        <taxon>Dikarya</taxon>
        <taxon>Ascomycota</taxon>
        <taxon>Saccharomycotina</taxon>
        <taxon>Saccharomycetes</taxon>
        <taxon>Saccharomycetales</taxon>
        <taxon>Saccharomycetaceae</taxon>
        <taxon>Maudiozyma</taxon>
    </lineage>
</organism>
<dbReference type="AlphaFoldDB" id="A0AAV5RY59"/>
<accession>A0AAV5RY59</accession>
<reference evidence="2 3" key="1">
    <citation type="journal article" date="2023" name="Elife">
        <title>Identification of key yeast species and microbe-microbe interactions impacting larval growth of Drosophila in the wild.</title>
        <authorList>
            <person name="Mure A."/>
            <person name="Sugiura Y."/>
            <person name="Maeda R."/>
            <person name="Honda K."/>
            <person name="Sakurai N."/>
            <person name="Takahashi Y."/>
            <person name="Watada M."/>
            <person name="Katoh T."/>
            <person name="Gotoh A."/>
            <person name="Gotoh Y."/>
            <person name="Taniguchi I."/>
            <person name="Nakamura K."/>
            <person name="Hayashi T."/>
            <person name="Katayama T."/>
            <person name="Uemura T."/>
            <person name="Hattori Y."/>
        </authorList>
    </citation>
    <scope>NUCLEOTIDE SEQUENCE [LARGE SCALE GENOMIC DNA]</scope>
    <source>
        <strain evidence="2 3">KH-74</strain>
    </source>
</reference>
<proteinExistence type="predicted"/>
<name>A0AAV5RY59_MAUHU</name>
<comment type="caution">
    <text evidence="2">The sequence shown here is derived from an EMBL/GenBank/DDBJ whole genome shotgun (WGS) entry which is preliminary data.</text>
</comment>